<proteinExistence type="predicted"/>
<dbReference type="EMBL" id="KE560792">
    <property type="protein sequence ID" value="EPZ35613.1"/>
    <property type="molecule type" value="Genomic_DNA"/>
</dbReference>
<organism evidence="1 2">
    <name type="scientific">Rozella allomycis (strain CSF55)</name>
    <dbReference type="NCBI Taxonomy" id="988480"/>
    <lineage>
        <taxon>Eukaryota</taxon>
        <taxon>Fungi</taxon>
        <taxon>Fungi incertae sedis</taxon>
        <taxon>Cryptomycota</taxon>
        <taxon>Cryptomycota incertae sedis</taxon>
        <taxon>Rozella</taxon>
    </lineage>
</organism>
<name>A0A075B3V8_ROZAC</name>
<dbReference type="Proteomes" id="UP000030755">
    <property type="component" value="Unassembled WGS sequence"/>
</dbReference>
<gene>
    <name evidence="1" type="ORF">O9G_005552</name>
</gene>
<evidence type="ECO:0000313" key="2">
    <source>
        <dbReference type="Proteomes" id="UP000030755"/>
    </source>
</evidence>
<accession>A0A075B3V8</accession>
<protein>
    <submittedName>
        <fullName evidence="1">Uncharacterized protein</fullName>
    </submittedName>
</protein>
<dbReference type="HOGENOM" id="CLU_1714336_0_0_1"/>
<dbReference type="OrthoDB" id="10616435at2759"/>
<keyword evidence="2" id="KW-1185">Reference proteome</keyword>
<dbReference type="AlphaFoldDB" id="A0A075B3V8"/>
<reference evidence="1 2" key="1">
    <citation type="journal article" date="2013" name="Curr. Biol.">
        <title>Shared signatures of parasitism and phylogenomics unite Cryptomycota and microsporidia.</title>
        <authorList>
            <person name="James T.Y."/>
            <person name="Pelin A."/>
            <person name="Bonen L."/>
            <person name="Ahrendt S."/>
            <person name="Sain D."/>
            <person name="Corradi N."/>
            <person name="Stajich J.E."/>
        </authorList>
    </citation>
    <scope>NUCLEOTIDE SEQUENCE [LARGE SCALE GENOMIC DNA]</scope>
    <source>
        <strain evidence="1 2">CSF55</strain>
    </source>
</reference>
<evidence type="ECO:0000313" key="1">
    <source>
        <dbReference type="EMBL" id="EPZ35613.1"/>
    </source>
</evidence>
<sequence>MPGYNKYTFVRATRDCWRFYDPYIYNYGGVDMVLVTGTTIVGIKVTIATTQTNNKIFRNVETHTDEHHLSIKGLFVAGDDFIHEEENVKVVYLKNVYQKFWEASRPRQVPEVQDYVCSCRSNCSSNRCGCNKSGNLYSQNCQCDPEKGLNKVE</sequence>